<dbReference type="Proteomes" id="UP000735302">
    <property type="component" value="Unassembled WGS sequence"/>
</dbReference>
<evidence type="ECO:0000313" key="1">
    <source>
        <dbReference type="EMBL" id="GFO49929.1"/>
    </source>
</evidence>
<evidence type="ECO:0000313" key="2">
    <source>
        <dbReference type="Proteomes" id="UP000735302"/>
    </source>
</evidence>
<sequence>MKLPDRYHCLSFYLQSLSAQHFQSLIPNSPIDSHCQGEIQTLHPLIWTHDDLALYNKSPKIRLTCLRAVLQSVYKSAWRVTESLMGLLVI</sequence>
<name>A0AAV4E0B4_9GAST</name>
<protein>
    <submittedName>
        <fullName evidence="1">Uncharacterized protein</fullName>
    </submittedName>
</protein>
<keyword evidence="2" id="KW-1185">Reference proteome</keyword>
<reference evidence="1 2" key="1">
    <citation type="journal article" date="2021" name="Elife">
        <title>Chloroplast acquisition without the gene transfer in kleptoplastic sea slugs, Plakobranchus ocellatus.</title>
        <authorList>
            <person name="Maeda T."/>
            <person name="Takahashi S."/>
            <person name="Yoshida T."/>
            <person name="Shimamura S."/>
            <person name="Takaki Y."/>
            <person name="Nagai Y."/>
            <person name="Toyoda A."/>
            <person name="Suzuki Y."/>
            <person name="Arimoto A."/>
            <person name="Ishii H."/>
            <person name="Satoh N."/>
            <person name="Nishiyama T."/>
            <person name="Hasebe M."/>
            <person name="Maruyama T."/>
            <person name="Minagawa J."/>
            <person name="Obokata J."/>
            <person name="Shigenobu S."/>
        </authorList>
    </citation>
    <scope>NUCLEOTIDE SEQUENCE [LARGE SCALE GENOMIC DNA]</scope>
</reference>
<comment type="caution">
    <text evidence="1">The sequence shown here is derived from an EMBL/GenBank/DDBJ whole genome shotgun (WGS) entry which is preliminary data.</text>
</comment>
<organism evidence="1 2">
    <name type="scientific">Plakobranchus ocellatus</name>
    <dbReference type="NCBI Taxonomy" id="259542"/>
    <lineage>
        <taxon>Eukaryota</taxon>
        <taxon>Metazoa</taxon>
        <taxon>Spiralia</taxon>
        <taxon>Lophotrochozoa</taxon>
        <taxon>Mollusca</taxon>
        <taxon>Gastropoda</taxon>
        <taxon>Heterobranchia</taxon>
        <taxon>Euthyneura</taxon>
        <taxon>Panpulmonata</taxon>
        <taxon>Sacoglossa</taxon>
        <taxon>Placobranchoidea</taxon>
        <taxon>Plakobranchidae</taxon>
        <taxon>Plakobranchus</taxon>
    </lineage>
</organism>
<gene>
    <name evidence="1" type="ORF">PoB_007643400</name>
</gene>
<dbReference type="AlphaFoldDB" id="A0AAV4E0B4"/>
<proteinExistence type="predicted"/>
<accession>A0AAV4E0B4</accession>
<dbReference type="EMBL" id="BLXT01008548">
    <property type="protein sequence ID" value="GFO49929.1"/>
    <property type="molecule type" value="Genomic_DNA"/>
</dbReference>